<dbReference type="Proteomes" id="UP000006622">
    <property type="component" value="Chromosome"/>
</dbReference>
<keyword evidence="2" id="KW-1185">Reference proteome</keyword>
<dbReference type="Gene3D" id="1.10.1740.70">
    <property type="entry name" value="ChaB"/>
    <property type="match status" value="1"/>
</dbReference>
<dbReference type="InterPro" id="IPR009317">
    <property type="entry name" value="ChaB"/>
</dbReference>
<evidence type="ECO:0000313" key="1">
    <source>
        <dbReference type="EMBL" id="AEH60813.1"/>
    </source>
</evidence>
<gene>
    <name evidence="1" type="ordered locus">Mzhil_0954</name>
</gene>
<dbReference type="EMBL" id="CP002101">
    <property type="protein sequence ID" value="AEH60813.1"/>
    <property type="molecule type" value="Genomic_DNA"/>
</dbReference>
<dbReference type="InterPro" id="IPR037205">
    <property type="entry name" value="ChaB_sf"/>
</dbReference>
<dbReference type="HOGENOM" id="CLU_179907_0_0_2"/>
<dbReference type="KEGG" id="mzh:Mzhil_0954"/>
<dbReference type="SUPFAM" id="SSF140376">
    <property type="entry name" value="ChaB-like"/>
    <property type="match status" value="1"/>
</dbReference>
<accession>F7XLJ4</accession>
<evidence type="ECO:0000313" key="2">
    <source>
        <dbReference type="Proteomes" id="UP000006622"/>
    </source>
</evidence>
<dbReference type="Pfam" id="PF06150">
    <property type="entry name" value="ChaB"/>
    <property type="match status" value="1"/>
</dbReference>
<dbReference type="GeneID" id="10822576"/>
<dbReference type="RefSeq" id="WP_013898252.1">
    <property type="nucleotide sequence ID" value="NC_015676.1"/>
</dbReference>
<protein>
    <submittedName>
        <fullName evidence="1">ChaB family protein</fullName>
    </submittedName>
</protein>
<reference evidence="1" key="1">
    <citation type="submission" date="2010-07" db="EMBL/GenBank/DDBJ databases">
        <title>The complete genome of Methanosalsum zhilinae DSM 4017.</title>
        <authorList>
            <consortium name="US DOE Joint Genome Institute (JGI-PGF)"/>
            <person name="Lucas S."/>
            <person name="Copeland A."/>
            <person name="Lapidus A."/>
            <person name="Glavina del Rio T."/>
            <person name="Dalin E."/>
            <person name="Tice H."/>
            <person name="Bruce D."/>
            <person name="Goodwin L."/>
            <person name="Pitluck S."/>
            <person name="Kyrpides N."/>
            <person name="Mavromatis K."/>
            <person name="Ovchinnikova G."/>
            <person name="Daligault H."/>
            <person name="Detter J.C."/>
            <person name="Han C."/>
            <person name="Tapia R."/>
            <person name="Larimer F."/>
            <person name="Land M."/>
            <person name="Hauser L."/>
            <person name="Markowitz V."/>
            <person name="Cheng J.-F."/>
            <person name="Hugenholtz P."/>
            <person name="Woyke T."/>
            <person name="Wu D."/>
            <person name="Spring S."/>
            <person name="Schueler E."/>
            <person name="Brambilla E."/>
            <person name="Klenk H.-P."/>
            <person name="Eisen J.A."/>
        </authorList>
    </citation>
    <scope>NUCLEOTIDE SEQUENCE</scope>
    <source>
        <strain evidence="1">DSM 4017</strain>
    </source>
</reference>
<sequence length="75" mass="8816">MPYDKLSDLPASVRNNLPKNAQEIYMKAFNNAWNQYDDPEKRRGDKSQEEVAHSVAWSAVKEKYQKNEDGEWVKK</sequence>
<name>F7XLJ4_METZD</name>
<dbReference type="OrthoDB" id="144741at2157"/>
<organism evidence="1 2">
    <name type="scientific">Methanosalsum zhilinae (strain DSM 4017 / NBRC 107636 / OCM 62 / WeN5)</name>
    <name type="common">Methanohalophilus zhilinae</name>
    <dbReference type="NCBI Taxonomy" id="679901"/>
    <lineage>
        <taxon>Archaea</taxon>
        <taxon>Methanobacteriati</taxon>
        <taxon>Methanobacteriota</taxon>
        <taxon>Stenosarchaea group</taxon>
        <taxon>Methanomicrobia</taxon>
        <taxon>Methanosarcinales</taxon>
        <taxon>Methanosarcinaceae</taxon>
        <taxon>Methanosalsum</taxon>
    </lineage>
</organism>
<proteinExistence type="predicted"/>
<dbReference type="AlphaFoldDB" id="F7XLJ4"/>